<dbReference type="PANTHER" id="PTHR15379">
    <property type="entry name" value="CELL GROWTH REGULATOR WITH RING FINGER DOMAIN PROTEIN 1"/>
    <property type="match status" value="1"/>
</dbReference>
<dbReference type="Proteomes" id="UP000504615">
    <property type="component" value="Unplaced"/>
</dbReference>
<protein>
    <submittedName>
        <fullName evidence="3">Uncharacterized protein LOC105425979</fullName>
    </submittedName>
</protein>
<keyword evidence="1" id="KW-1133">Transmembrane helix</keyword>
<sequence length="185" mass="20821">MTAILVSVAELSNIFSVLAVLICFCGVFLFIMRNMMVLRVHGDDLMFGGGGGGVITHSPRIPQMEMMKVHIPFTFKLHESFKSTYAEVECEVSSQVEYSLQAIWGVSIRELHLALWKPWSTLRDASLNGTLLQGHAQYLTPPQTYPSRAISRVDFYRRTSDPHAEITRNFSNLAFFNLAVQLGHV</sequence>
<proteinExistence type="predicted"/>
<dbReference type="InterPro" id="IPR042496">
    <property type="entry name" value="CGRF1"/>
</dbReference>
<accession>A0A6I9WTR6</accession>
<name>A0A6I9WTR6_9HYME</name>
<evidence type="ECO:0000313" key="2">
    <source>
        <dbReference type="Proteomes" id="UP000504615"/>
    </source>
</evidence>
<dbReference type="PANTHER" id="PTHR15379:SF2">
    <property type="entry name" value="CELL GROWTH REGULATOR WITH RING FINGER DOMAIN PROTEIN 1"/>
    <property type="match status" value="1"/>
</dbReference>
<keyword evidence="1" id="KW-0812">Transmembrane</keyword>
<dbReference type="RefSeq" id="XP_011635324.1">
    <property type="nucleotide sequence ID" value="XM_011637022.2"/>
</dbReference>
<feature type="transmembrane region" description="Helical" evidence="1">
    <location>
        <begin position="12"/>
        <end position="31"/>
    </location>
</feature>
<reference evidence="3" key="1">
    <citation type="submission" date="2025-08" db="UniProtKB">
        <authorList>
            <consortium name="RefSeq"/>
        </authorList>
    </citation>
    <scope>IDENTIFICATION</scope>
</reference>
<dbReference type="GO" id="GO:0030308">
    <property type="term" value="P:negative regulation of cell growth"/>
    <property type="evidence" value="ECO:0007669"/>
    <property type="project" value="TreeGrafter"/>
</dbReference>
<keyword evidence="1" id="KW-0472">Membrane</keyword>
<evidence type="ECO:0000313" key="3">
    <source>
        <dbReference type="RefSeq" id="XP_011635324.1"/>
    </source>
</evidence>
<dbReference type="GeneID" id="105425979"/>
<dbReference type="OrthoDB" id="10251219at2759"/>
<evidence type="ECO:0000256" key="1">
    <source>
        <dbReference type="SAM" id="Phobius"/>
    </source>
</evidence>
<keyword evidence="2" id="KW-1185">Reference proteome</keyword>
<dbReference type="AlphaFoldDB" id="A0A6I9WTR6"/>
<organism evidence="2 3">
    <name type="scientific">Pogonomyrmex barbatus</name>
    <name type="common">red harvester ant</name>
    <dbReference type="NCBI Taxonomy" id="144034"/>
    <lineage>
        <taxon>Eukaryota</taxon>
        <taxon>Metazoa</taxon>
        <taxon>Ecdysozoa</taxon>
        <taxon>Arthropoda</taxon>
        <taxon>Hexapoda</taxon>
        <taxon>Insecta</taxon>
        <taxon>Pterygota</taxon>
        <taxon>Neoptera</taxon>
        <taxon>Endopterygota</taxon>
        <taxon>Hymenoptera</taxon>
        <taxon>Apocrita</taxon>
        <taxon>Aculeata</taxon>
        <taxon>Formicoidea</taxon>
        <taxon>Formicidae</taxon>
        <taxon>Myrmicinae</taxon>
        <taxon>Pogonomyrmex</taxon>
    </lineage>
</organism>
<dbReference type="KEGG" id="pbar:105425979"/>
<gene>
    <name evidence="3" type="primary">LOC105425979</name>
</gene>